<organism evidence="2 3">
    <name type="scientific">Staphylotrichum tortipilum</name>
    <dbReference type="NCBI Taxonomy" id="2831512"/>
    <lineage>
        <taxon>Eukaryota</taxon>
        <taxon>Fungi</taxon>
        <taxon>Dikarya</taxon>
        <taxon>Ascomycota</taxon>
        <taxon>Pezizomycotina</taxon>
        <taxon>Sordariomycetes</taxon>
        <taxon>Sordariomycetidae</taxon>
        <taxon>Sordariales</taxon>
        <taxon>Chaetomiaceae</taxon>
        <taxon>Staphylotrichum</taxon>
    </lineage>
</organism>
<gene>
    <name evidence="2" type="ORF">C8A05DRAFT_30214</name>
</gene>
<dbReference type="PANTHER" id="PTHR24016:SF0">
    <property type="entry name" value="CONSERVED OLIGOMERIC GOLGI COMPLEX SUBUNIT 4"/>
    <property type="match status" value="1"/>
</dbReference>
<reference evidence="2" key="1">
    <citation type="journal article" date="2023" name="Mol. Phylogenet. Evol.">
        <title>Genome-scale phylogeny and comparative genomics of the fungal order Sordariales.</title>
        <authorList>
            <person name="Hensen N."/>
            <person name="Bonometti L."/>
            <person name="Westerberg I."/>
            <person name="Brannstrom I.O."/>
            <person name="Guillou S."/>
            <person name="Cros-Aarteil S."/>
            <person name="Calhoun S."/>
            <person name="Haridas S."/>
            <person name="Kuo A."/>
            <person name="Mondo S."/>
            <person name="Pangilinan J."/>
            <person name="Riley R."/>
            <person name="LaButti K."/>
            <person name="Andreopoulos B."/>
            <person name="Lipzen A."/>
            <person name="Chen C."/>
            <person name="Yan M."/>
            <person name="Daum C."/>
            <person name="Ng V."/>
            <person name="Clum A."/>
            <person name="Steindorff A."/>
            <person name="Ohm R.A."/>
            <person name="Martin F."/>
            <person name="Silar P."/>
            <person name="Natvig D.O."/>
            <person name="Lalanne C."/>
            <person name="Gautier V."/>
            <person name="Ament-Velasquez S.L."/>
            <person name="Kruys A."/>
            <person name="Hutchinson M.I."/>
            <person name="Powell A.J."/>
            <person name="Barry K."/>
            <person name="Miller A.N."/>
            <person name="Grigoriev I.V."/>
            <person name="Debuchy R."/>
            <person name="Gladieux P."/>
            <person name="Hiltunen Thoren M."/>
            <person name="Johannesson H."/>
        </authorList>
    </citation>
    <scope>NUCLEOTIDE SEQUENCE</scope>
    <source>
        <strain evidence="2">CBS 103.79</strain>
    </source>
</reference>
<reference evidence="2" key="2">
    <citation type="submission" date="2023-05" db="EMBL/GenBank/DDBJ databases">
        <authorList>
            <consortium name="Lawrence Berkeley National Laboratory"/>
            <person name="Steindorff A."/>
            <person name="Hensen N."/>
            <person name="Bonometti L."/>
            <person name="Westerberg I."/>
            <person name="Brannstrom I.O."/>
            <person name="Guillou S."/>
            <person name="Cros-Aarteil S."/>
            <person name="Calhoun S."/>
            <person name="Haridas S."/>
            <person name="Kuo A."/>
            <person name="Mondo S."/>
            <person name="Pangilinan J."/>
            <person name="Riley R."/>
            <person name="Labutti K."/>
            <person name="Andreopoulos B."/>
            <person name="Lipzen A."/>
            <person name="Chen C."/>
            <person name="Yanf M."/>
            <person name="Daum C."/>
            <person name="Ng V."/>
            <person name="Clum A."/>
            <person name="Ohm R."/>
            <person name="Martin F."/>
            <person name="Silar P."/>
            <person name="Natvig D."/>
            <person name="Lalanne C."/>
            <person name="Gautier V."/>
            <person name="Ament-Velasquez S.L."/>
            <person name="Kruys A."/>
            <person name="Hutchinson M.I."/>
            <person name="Powell A.J."/>
            <person name="Barry K."/>
            <person name="Miller A.N."/>
            <person name="Grigoriev I.V."/>
            <person name="Debuchy R."/>
            <person name="Gladieux P."/>
            <person name="Thoren M.H."/>
            <person name="Johannesson H."/>
        </authorList>
    </citation>
    <scope>NUCLEOTIDE SEQUENCE</scope>
    <source>
        <strain evidence="2">CBS 103.79</strain>
    </source>
</reference>
<feature type="compositionally biased region" description="Low complexity" evidence="1">
    <location>
        <begin position="22"/>
        <end position="56"/>
    </location>
</feature>
<protein>
    <submittedName>
        <fullName evidence="2">Uncharacterized protein</fullName>
    </submittedName>
</protein>
<evidence type="ECO:0000256" key="1">
    <source>
        <dbReference type="SAM" id="MobiDB-lite"/>
    </source>
</evidence>
<feature type="region of interest" description="Disordered" evidence="1">
    <location>
        <begin position="1"/>
        <end position="73"/>
    </location>
</feature>
<accession>A0AAN6RXB9</accession>
<dbReference type="PANTHER" id="PTHR24016">
    <property type="entry name" value="CONSERVED OLIGOMERIC GOLGI COMPLEX SUBUNIT 4"/>
    <property type="match status" value="1"/>
</dbReference>
<comment type="caution">
    <text evidence="2">The sequence shown here is derived from an EMBL/GenBank/DDBJ whole genome shotgun (WGS) entry which is preliminary data.</text>
</comment>
<evidence type="ECO:0000313" key="3">
    <source>
        <dbReference type="Proteomes" id="UP001303889"/>
    </source>
</evidence>
<dbReference type="AlphaFoldDB" id="A0AAN6RXB9"/>
<dbReference type="Proteomes" id="UP001303889">
    <property type="component" value="Unassembled WGS sequence"/>
</dbReference>
<feature type="non-terminal residue" evidence="2">
    <location>
        <position position="136"/>
    </location>
</feature>
<keyword evidence="3" id="KW-1185">Reference proteome</keyword>
<sequence length="136" mass="13421">MSALPNGAATRSTANMSAAVHKSSGPSSAPAVSATSGTTAAATTTTTTTPSKPTPSSKKDAADPSAALRAATTPAEVRAALSSLHAREATLTAQLDTLLASHADLARSLLRLDNLRAGLGAQVIAARGISNTMLAS</sequence>
<proteinExistence type="predicted"/>
<evidence type="ECO:0000313" key="2">
    <source>
        <dbReference type="EMBL" id="KAK3905913.1"/>
    </source>
</evidence>
<dbReference type="EMBL" id="MU855341">
    <property type="protein sequence ID" value="KAK3905913.1"/>
    <property type="molecule type" value="Genomic_DNA"/>
</dbReference>
<dbReference type="InterPro" id="IPR048682">
    <property type="entry name" value="COG4"/>
</dbReference>
<name>A0AAN6RXB9_9PEZI</name>